<organism evidence="5 6">
    <name type="scientific">Sorangium cellulosum</name>
    <name type="common">Polyangium cellulosum</name>
    <dbReference type="NCBI Taxonomy" id="56"/>
    <lineage>
        <taxon>Bacteria</taxon>
        <taxon>Pseudomonadati</taxon>
        <taxon>Myxococcota</taxon>
        <taxon>Polyangia</taxon>
        <taxon>Polyangiales</taxon>
        <taxon>Polyangiaceae</taxon>
        <taxon>Sorangium</taxon>
    </lineage>
</organism>
<feature type="region of interest" description="Disordered" evidence="3">
    <location>
        <begin position="362"/>
        <end position="394"/>
    </location>
</feature>
<dbReference type="SUPFAM" id="SSF51905">
    <property type="entry name" value="FAD/NAD(P)-binding domain"/>
    <property type="match status" value="1"/>
</dbReference>
<evidence type="ECO:0000313" key="6">
    <source>
        <dbReference type="Proteomes" id="UP000295781"/>
    </source>
</evidence>
<feature type="domain" description="Amine oxidase" evidence="4">
    <location>
        <begin position="15"/>
        <end position="311"/>
    </location>
</feature>
<dbReference type="EMBL" id="CP012670">
    <property type="protein sequence ID" value="AUX20204.1"/>
    <property type="molecule type" value="Genomic_DNA"/>
</dbReference>
<dbReference type="PANTHER" id="PTHR43734">
    <property type="entry name" value="PHYTOENE DESATURASE"/>
    <property type="match status" value="1"/>
</dbReference>
<dbReference type="GO" id="GO:0016491">
    <property type="term" value="F:oxidoreductase activity"/>
    <property type="evidence" value="ECO:0007669"/>
    <property type="project" value="UniProtKB-KW"/>
</dbReference>
<dbReference type="InterPro" id="IPR002937">
    <property type="entry name" value="Amino_oxidase"/>
</dbReference>
<protein>
    <submittedName>
        <fullName evidence="5">Phytoene desaturase</fullName>
    </submittedName>
</protein>
<evidence type="ECO:0000313" key="5">
    <source>
        <dbReference type="EMBL" id="AUX20204.1"/>
    </source>
</evidence>
<dbReference type="Pfam" id="PF01593">
    <property type="entry name" value="Amino_oxidase"/>
    <property type="match status" value="2"/>
</dbReference>
<dbReference type="Proteomes" id="UP000295781">
    <property type="component" value="Chromosome"/>
</dbReference>
<accession>A0A4P2PU91</accession>
<dbReference type="AlphaFoldDB" id="A0A4P2PU91"/>
<reference evidence="5 6" key="1">
    <citation type="submission" date="2015-09" db="EMBL/GenBank/DDBJ databases">
        <title>Sorangium comparison.</title>
        <authorList>
            <person name="Zaburannyi N."/>
            <person name="Bunk B."/>
            <person name="Overmann J."/>
            <person name="Mueller R."/>
        </authorList>
    </citation>
    <scope>NUCLEOTIDE SEQUENCE [LARGE SCALE GENOMIC DNA]</scope>
    <source>
        <strain evidence="5 6">So ceGT47</strain>
    </source>
</reference>
<evidence type="ECO:0000259" key="4">
    <source>
        <dbReference type="Pfam" id="PF01593"/>
    </source>
</evidence>
<gene>
    <name evidence="5" type="ORF">SOCEGT47_006690</name>
</gene>
<feature type="domain" description="Amine oxidase" evidence="4">
    <location>
        <begin position="424"/>
        <end position="516"/>
    </location>
</feature>
<dbReference type="InterPro" id="IPR036188">
    <property type="entry name" value="FAD/NAD-bd_sf"/>
</dbReference>
<evidence type="ECO:0000256" key="2">
    <source>
        <dbReference type="ARBA" id="ARBA00023002"/>
    </source>
</evidence>
<proteinExistence type="inferred from homology"/>
<dbReference type="RefSeq" id="WP_129345220.1">
    <property type="nucleotide sequence ID" value="NZ_CP012670.1"/>
</dbReference>
<dbReference type="OrthoDB" id="9774675at2"/>
<dbReference type="Gene3D" id="3.50.50.60">
    <property type="entry name" value="FAD/NAD(P)-binding domain"/>
    <property type="match status" value="2"/>
</dbReference>
<evidence type="ECO:0000256" key="1">
    <source>
        <dbReference type="ARBA" id="ARBA00006046"/>
    </source>
</evidence>
<dbReference type="PANTHER" id="PTHR43734:SF7">
    <property type="entry name" value="4,4'-DIAPONEUROSPORENE OXYGENASE"/>
    <property type="match status" value="1"/>
</dbReference>
<evidence type="ECO:0000256" key="3">
    <source>
        <dbReference type="SAM" id="MobiDB-lite"/>
    </source>
</evidence>
<keyword evidence="2" id="KW-0560">Oxidoreductase</keyword>
<sequence>MADRSGRVVVIGGGIGGLTAAALLASRGLDVVLLERGARVGGKMREVTLGGRPIDVGPTVLTMRWVFDELFASLGLCFEDQVPLRPAETLARHAWPDGSRLDLFADEGRTADAIGALAGPREADGYRRFCRYARDIFDTVERPFLRAERPTLRTILSAAGSLGVSGLMKIDGHRTLHRALGDFFADARLRQLFGRYATYCGSSPYLAPATLSVIAHVEREGVWLPQGGMYRVAEALAAAATRAGATLRCGARVAAIEEGRGRATGVVLEGGERLAADAIVMNADPAALRSGLFGQRAARKAPGDAPRSLSAMTFALVAEVSGFPLVRHNVFFSSDYEAEFRDLFERGAVPRDATIYACAEDRWDEPSPEPGAAGPGPSPEPGAAGPGPGAGASGARAGERLFFIVNAPATGDIHTPSSTEIHECEQRVFHQLQRFGLSLRSAGPSLVVTTPADFERMFPATGGALYGPASHGWTSPFSRPGSRSKLPGLYFAGGSVHPGAGVPMAALSGRLAAESVMEDLASTSRSRAAATPGGTWTR</sequence>
<comment type="similarity">
    <text evidence="1">Belongs to the carotenoid/retinoid oxidoreductase family.</text>
</comment>
<name>A0A4P2PU91_SORCE</name>